<dbReference type="InterPro" id="IPR025877">
    <property type="entry name" value="MobA-like_NTP_Trfase"/>
</dbReference>
<evidence type="ECO:0000259" key="4">
    <source>
        <dbReference type="Pfam" id="PF12804"/>
    </source>
</evidence>
<keyword evidence="2" id="KW-0548">Nucleotidyltransferase</keyword>
<dbReference type="SUPFAM" id="SSF53448">
    <property type="entry name" value="Nucleotide-diphospho-sugar transferases"/>
    <property type="match status" value="1"/>
</dbReference>
<keyword evidence="3" id="KW-0460">Magnesium</keyword>
<gene>
    <name evidence="5" type="ORF">BVC71_07720</name>
</gene>
<evidence type="ECO:0000313" key="6">
    <source>
        <dbReference type="Proteomes" id="UP000194664"/>
    </source>
</evidence>
<name>A0A251WZB0_9RHOB</name>
<dbReference type="EMBL" id="MSPP01000002">
    <property type="protein sequence ID" value="OUD09712.1"/>
    <property type="molecule type" value="Genomic_DNA"/>
</dbReference>
<dbReference type="AlphaFoldDB" id="A0A251WZB0"/>
<evidence type="ECO:0000313" key="5">
    <source>
        <dbReference type="EMBL" id="OUD09712.1"/>
    </source>
</evidence>
<dbReference type="InterPro" id="IPR050065">
    <property type="entry name" value="GlmU-like"/>
</dbReference>
<evidence type="ECO:0000256" key="2">
    <source>
        <dbReference type="ARBA" id="ARBA00022695"/>
    </source>
</evidence>
<keyword evidence="6" id="KW-1185">Reference proteome</keyword>
<accession>A0A251WZB0</accession>
<organism evidence="5 6">
    <name type="scientific">Marivivens niveibacter</name>
    <dbReference type="NCBI Taxonomy" id="1930667"/>
    <lineage>
        <taxon>Bacteria</taxon>
        <taxon>Pseudomonadati</taxon>
        <taxon>Pseudomonadota</taxon>
        <taxon>Alphaproteobacteria</taxon>
        <taxon>Rhodobacterales</taxon>
        <taxon>Paracoccaceae</taxon>
        <taxon>Marivivens group</taxon>
        <taxon>Marivivens</taxon>
    </lineage>
</organism>
<keyword evidence="1 5" id="KW-0808">Transferase</keyword>
<dbReference type="Pfam" id="PF12804">
    <property type="entry name" value="NTP_transf_3"/>
    <property type="match status" value="1"/>
</dbReference>
<dbReference type="GO" id="GO:0016779">
    <property type="term" value="F:nucleotidyltransferase activity"/>
    <property type="evidence" value="ECO:0007669"/>
    <property type="project" value="UniProtKB-KW"/>
</dbReference>
<dbReference type="Proteomes" id="UP000194664">
    <property type="component" value="Unassembled WGS sequence"/>
</dbReference>
<dbReference type="PANTHER" id="PTHR43584">
    <property type="entry name" value="NUCLEOTIDYL TRANSFERASE"/>
    <property type="match status" value="1"/>
</dbReference>
<feature type="domain" description="MobA-like NTP transferase" evidence="4">
    <location>
        <begin position="8"/>
        <end position="133"/>
    </location>
</feature>
<protein>
    <submittedName>
        <fullName evidence="5">Nucleotidyltransferase</fullName>
    </submittedName>
</protein>
<dbReference type="PANTHER" id="PTHR43584:SF8">
    <property type="entry name" value="N-ACETYLMURAMATE ALPHA-1-PHOSPHATE URIDYLYLTRANSFERASE"/>
    <property type="match status" value="1"/>
</dbReference>
<comment type="caution">
    <text evidence="5">The sequence shown here is derived from an EMBL/GenBank/DDBJ whole genome shotgun (WGS) entry which is preliminary data.</text>
</comment>
<dbReference type="CDD" id="cd06422">
    <property type="entry name" value="NTP_transferase_like_1"/>
    <property type="match status" value="1"/>
</dbReference>
<evidence type="ECO:0000256" key="1">
    <source>
        <dbReference type="ARBA" id="ARBA00022679"/>
    </source>
</evidence>
<evidence type="ECO:0000256" key="3">
    <source>
        <dbReference type="ARBA" id="ARBA00022842"/>
    </source>
</evidence>
<reference evidence="5 6" key="1">
    <citation type="submission" date="2016-12" db="EMBL/GenBank/DDBJ databases">
        <title>The draft genome sequence of HSLHS2.</title>
        <authorList>
            <person name="Hu D."/>
            <person name="Wang L."/>
            <person name="Shao Z."/>
        </authorList>
    </citation>
    <scope>NUCLEOTIDE SEQUENCE [LARGE SCALE GENOMIC DNA]</scope>
    <source>
        <strain evidence="5">MCCC 1A06712</strain>
    </source>
</reference>
<dbReference type="RefSeq" id="WP_086451047.1">
    <property type="nucleotide sequence ID" value="NZ_MSPP01000002.1"/>
</dbReference>
<dbReference type="InterPro" id="IPR029044">
    <property type="entry name" value="Nucleotide-diphossugar_trans"/>
</dbReference>
<sequence>MYPNSVLFFAAGFGTRMAPLTNTRPKPMVDVAGKPLLFHALDLAPQFTRVVNVHYLAEQIVDAVPDDVAISDETNAILETGGGLKRALPHLSSNPVFTMNTDAVWKGPNPFDVLLSEWHEDMDGLLLLVPQSQAHGHTGKGDFLTDDEGRIRKGPGAIYTGCQIIRTDLLSDIDQSAFSMWELWNRMLDKGTLFGTEYDGLWCDVGRPDCIEIAQRMIADV</sequence>
<proteinExistence type="predicted"/>
<dbReference type="Gene3D" id="3.90.550.10">
    <property type="entry name" value="Spore Coat Polysaccharide Biosynthesis Protein SpsA, Chain A"/>
    <property type="match status" value="1"/>
</dbReference>
<dbReference type="OrthoDB" id="9788272at2"/>